<evidence type="ECO:0000313" key="1">
    <source>
        <dbReference type="EMBL" id="OGC32714.1"/>
    </source>
</evidence>
<reference evidence="1 2" key="1">
    <citation type="journal article" date="2016" name="Nat. Commun.">
        <title>Thousands of microbial genomes shed light on interconnected biogeochemical processes in an aquifer system.</title>
        <authorList>
            <person name="Anantharaman K."/>
            <person name="Brown C.T."/>
            <person name="Hug L.A."/>
            <person name="Sharon I."/>
            <person name="Castelle C.J."/>
            <person name="Probst A.J."/>
            <person name="Thomas B.C."/>
            <person name="Singh A."/>
            <person name="Wilkins M.J."/>
            <person name="Karaoz U."/>
            <person name="Brodie E.L."/>
            <person name="Williams K.H."/>
            <person name="Hubbard S.S."/>
            <person name="Banfield J.F."/>
        </authorList>
    </citation>
    <scope>NUCLEOTIDE SEQUENCE [LARGE SCALE GENOMIC DNA]</scope>
</reference>
<dbReference type="AlphaFoldDB" id="A0A1F4TJ53"/>
<dbReference type="Proteomes" id="UP000177309">
    <property type="component" value="Unassembled WGS sequence"/>
</dbReference>
<protein>
    <submittedName>
        <fullName evidence="1">Uncharacterized protein</fullName>
    </submittedName>
</protein>
<gene>
    <name evidence="1" type="ORF">A2462_04145</name>
</gene>
<name>A0A1F4TJ53_UNCSA</name>
<accession>A0A1F4TJ53</accession>
<sequence length="175" mass="20225">MSFQLTDTVTNKIKKLISNYFSAIPASSKKVLPEILHNKEFVYLFYATPQYLVVSFLSQENRGKVDEFIRKGYEPFPGLIARQNKVQSAFDFNNSKNCSVIGCNITDMFSFAKGKDSTILLQDHVQNINTKDANWSYKIDLAYIIFFGEEIDETNYLDFLQQVVAFSLSRWKLKQ</sequence>
<dbReference type="EMBL" id="MEUI01000047">
    <property type="protein sequence ID" value="OGC32714.1"/>
    <property type="molecule type" value="Genomic_DNA"/>
</dbReference>
<organism evidence="1 2">
    <name type="scientific">candidate division WOR-1 bacterium RIFOXYC2_FULL_41_25</name>
    <dbReference type="NCBI Taxonomy" id="1802586"/>
    <lineage>
        <taxon>Bacteria</taxon>
        <taxon>Bacillati</taxon>
        <taxon>Saganbacteria</taxon>
    </lineage>
</organism>
<comment type="caution">
    <text evidence="1">The sequence shown here is derived from an EMBL/GenBank/DDBJ whole genome shotgun (WGS) entry which is preliminary data.</text>
</comment>
<proteinExistence type="predicted"/>
<evidence type="ECO:0000313" key="2">
    <source>
        <dbReference type="Proteomes" id="UP000177309"/>
    </source>
</evidence>